<dbReference type="Gene3D" id="2.60.120.290">
    <property type="entry name" value="Spermadhesin, CUB domain"/>
    <property type="match status" value="1"/>
</dbReference>
<dbReference type="PANTHER" id="PTHR24251">
    <property type="entry name" value="OVOCHYMASE-RELATED"/>
    <property type="match status" value="1"/>
</dbReference>
<keyword evidence="8" id="KW-1185">Reference proteome</keyword>
<dbReference type="PANTHER" id="PTHR24251:SF37">
    <property type="entry name" value="CUB DOMAIN-CONTAINING PROTEIN"/>
    <property type="match status" value="1"/>
</dbReference>
<organism evidence="7 8">
    <name type="scientific">Magallana gigas</name>
    <name type="common">Pacific oyster</name>
    <name type="synonym">Crassostrea gigas</name>
    <dbReference type="NCBI Taxonomy" id="29159"/>
    <lineage>
        <taxon>Eukaryota</taxon>
        <taxon>Metazoa</taxon>
        <taxon>Spiralia</taxon>
        <taxon>Lophotrochozoa</taxon>
        <taxon>Mollusca</taxon>
        <taxon>Bivalvia</taxon>
        <taxon>Autobranchia</taxon>
        <taxon>Pteriomorphia</taxon>
        <taxon>Ostreida</taxon>
        <taxon>Ostreoidea</taxon>
        <taxon>Ostreidae</taxon>
        <taxon>Magallana</taxon>
    </lineage>
</organism>
<dbReference type="EnsemblMetazoa" id="G25973.5">
    <property type="protein sequence ID" value="G25973.5:cds"/>
    <property type="gene ID" value="G25973"/>
</dbReference>
<proteinExistence type="predicted"/>
<keyword evidence="2" id="KW-1015">Disulfide bond</keyword>
<keyword evidence="5" id="KW-0472">Membrane</keyword>
<dbReference type="InterPro" id="IPR000859">
    <property type="entry name" value="CUB_dom"/>
</dbReference>
<keyword evidence="1" id="KW-0677">Repeat</keyword>
<feature type="domain" description="CUB" evidence="6">
    <location>
        <begin position="90"/>
        <end position="206"/>
    </location>
</feature>
<feature type="transmembrane region" description="Helical" evidence="5">
    <location>
        <begin position="231"/>
        <end position="251"/>
    </location>
</feature>
<protein>
    <recommendedName>
        <fullName evidence="6">CUB domain-containing protein</fullName>
    </recommendedName>
</protein>
<evidence type="ECO:0000256" key="5">
    <source>
        <dbReference type="SAM" id="Phobius"/>
    </source>
</evidence>
<dbReference type="AlphaFoldDB" id="A0A8W8KZP1"/>
<dbReference type="Pfam" id="PF00431">
    <property type="entry name" value="CUB"/>
    <property type="match status" value="1"/>
</dbReference>
<name>A0A8W8KZP1_MAGGI</name>
<comment type="caution">
    <text evidence="3">Lacks conserved residue(s) required for the propagation of feature annotation.</text>
</comment>
<evidence type="ECO:0000259" key="6">
    <source>
        <dbReference type="PROSITE" id="PS01180"/>
    </source>
</evidence>
<dbReference type="SMART" id="SM00042">
    <property type="entry name" value="CUB"/>
    <property type="match status" value="1"/>
</dbReference>
<dbReference type="CDD" id="cd00041">
    <property type="entry name" value="CUB"/>
    <property type="match status" value="1"/>
</dbReference>
<sequence>MHHFTDGKSNFVATLLKKYVGTDEPKENGDVLKCECTSNHASPTGLGKWTLDGVSRRVMANGCPSIRRYLVVAVCFLLVAELKIAFGQHCSTAATVTLNAEIYPKYSITPNFPHKYPRNACCHWEIIAPVGFKIKFEVEESFIEAKPSPRCNGDYAEVFDHRNSSLEKFCGSNEPVVISPSNVLHVIFVSDSVVETKGMKFSYVANTSFVMRPSTTTTDAPKKKDKETNKVALFAAMGGAVLCSVLFVTVLCVCLHTKRCGCPCGSRNTAQVVEPFDSTSRREHRNVSRTGSIFTSHLSRSVGSLPNDEVLSLRILSPPPYSSGPPPSIDSPRDSSPPPPYSFNDPHPDVVVQSDSLPSYPGEVSRY</sequence>
<evidence type="ECO:0000313" key="7">
    <source>
        <dbReference type="EnsemblMetazoa" id="G25973.5:cds"/>
    </source>
</evidence>
<keyword evidence="5" id="KW-0812">Transmembrane</keyword>
<accession>A0A8W8KZP1</accession>
<evidence type="ECO:0000256" key="3">
    <source>
        <dbReference type="PROSITE-ProRule" id="PRU00059"/>
    </source>
</evidence>
<dbReference type="InterPro" id="IPR035914">
    <property type="entry name" value="Sperma_CUB_dom_sf"/>
</dbReference>
<dbReference type="SUPFAM" id="SSF49854">
    <property type="entry name" value="Spermadhesin, CUB domain"/>
    <property type="match status" value="1"/>
</dbReference>
<evidence type="ECO:0000256" key="2">
    <source>
        <dbReference type="ARBA" id="ARBA00023157"/>
    </source>
</evidence>
<evidence type="ECO:0000256" key="4">
    <source>
        <dbReference type="SAM" id="MobiDB-lite"/>
    </source>
</evidence>
<keyword evidence="5" id="KW-1133">Transmembrane helix</keyword>
<dbReference type="PROSITE" id="PS01180">
    <property type="entry name" value="CUB"/>
    <property type="match status" value="1"/>
</dbReference>
<feature type="compositionally biased region" description="Pro residues" evidence="4">
    <location>
        <begin position="317"/>
        <end position="341"/>
    </location>
</feature>
<evidence type="ECO:0000313" key="8">
    <source>
        <dbReference type="Proteomes" id="UP000005408"/>
    </source>
</evidence>
<reference evidence="7" key="1">
    <citation type="submission" date="2022-08" db="UniProtKB">
        <authorList>
            <consortium name="EnsemblMetazoa"/>
        </authorList>
    </citation>
    <scope>IDENTIFICATION</scope>
    <source>
        <strain evidence="7">05x7-T-G4-1.051#20</strain>
    </source>
</reference>
<dbReference type="Proteomes" id="UP000005408">
    <property type="component" value="Unassembled WGS sequence"/>
</dbReference>
<evidence type="ECO:0000256" key="1">
    <source>
        <dbReference type="ARBA" id="ARBA00022737"/>
    </source>
</evidence>
<feature type="region of interest" description="Disordered" evidence="4">
    <location>
        <begin position="316"/>
        <end position="367"/>
    </location>
</feature>